<dbReference type="RefSeq" id="WP_156228012.1">
    <property type="nucleotide sequence ID" value="NZ_CP046415.1"/>
</dbReference>
<keyword evidence="4 6" id="KW-0520">NAD</keyword>
<dbReference type="GO" id="GO:0005737">
    <property type="term" value="C:cytoplasm"/>
    <property type="evidence" value="ECO:0007669"/>
    <property type="project" value="UniProtKB-SubCell"/>
</dbReference>
<keyword evidence="8" id="KW-1185">Reference proteome</keyword>
<keyword evidence="6" id="KW-0963">Cytoplasm</keyword>
<feature type="binding site" evidence="6">
    <location>
        <begin position="85"/>
        <end position="86"/>
    </location>
    <ligand>
        <name>NAD(+)</name>
        <dbReference type="ChEBI" id="CHEBI:57540"/>
    </ligand>
</feature>
<dbReference type="HAMAP" id="MF_00361">
    <property type="entry name" value="NAD_kinase"/>
    <property type="match status" value="1"/>
</dbReference>
<keyword evidence="6" id="KW-0547">Nucleotide-binding</keyword>
<feature type="binding site" evidence="6">
    <location>
        <position position="189"/>
    </location>
    <ligand>
        <name>NAD(+)</name>
        <dbReference type="ChEBI" id="CHEBI:57540"/>
    </ligand>
</feature>
<organism evidence="7 8">
    <name type="scientific">Guyparkeria halophila</name>
    <dbReference type="NCBI Taxonomy" id="47960"/>
    <lineage>
        <taxon>Bacteria</taxon>
        <taxon>Pseudomonadati</taxon>
        <taxon>Pseudomonadota</taxon>
        <taxon>Gammaproteobacteria</taxon>
        <taxon>Chromatiales</taxon>
        <taxon>Thioalkalibacteraceae</taxon>
        <taxon>Guyparkeria</taxon>
    </lineage>
</organism>
<gene>
    <name evidence="6" type="primary">nadK</name>
    <name evidence="7" type="ORF">GM160_03020</name>
</gene>
<dbReference type="Gene3D" id="3.40.50.10330">
    <property type="entry name" value="Probable inorganic polyphosphate/atp-NAD kinase, domain 1"/>
    <property type="match status" value="1"/>
</dbReference>
<feature type="binding site" evidence="6">
    <location>
        <position position="187"/>
    </location>
    <ligand>
        <name>NAD(+)</name>
        <dbReference type="ChEBI" id="CHEBI:57540"/>
    </ligand>
</feature>
<keyword evidence="1 6" id="KW-0808">Transferase</keyword>
<evidence type="ECO:0000313" key="8">
    <source>
        <dbReference type="Proteomes" id="UP000427716"/>
    </source>
</evidence>
<dbReference type="GO" id="GO:0003951">
    <property type="term" value="F:NAD+ kinase activity"/>
    <property type="evidence" value="ECO:0007669"/>
    <property type="project" value="UniProtKB-UniRule"/>
</dbReference>
<accession>A0A6I6CV64</accession>
<feature type="binding site" evidence="6">
    <location>
        <position position="260"/>
    </location>
    <ligand>
        <name>NAD(+)</name>
        <dbReference type="ChEBI" id="CHEBI:57540"/>
    </ligand>
</feature>
<comment type="catalytic activity">
    <reaction evidence="5 6">
        <text>NAD(+) + ATP = ADP + NADP(+) + H(+)</text>
        <dbReference type="Rhea" id="RHEA:18629"/>
        <dbReference type="ChEBI" id="CHEBI:15378"/>
        <dbReference type="ChEBI" id="CHEBI:30616"/>
        <dbReference type="ChEBI" id="CHEBI:57540"/>
        <dbReference type="ChEBI" id="CHEBI:58349"/>
        <dbReference type="ChEBI" id="CHEBI:456216"/>
        <dbReference type="EC" id="2.7.1.23"/>
    </reaction>
</comment>
<evidence type="ECO:0000256" key="1">
    <source>
        <dbReference type="ARBA" id="ARBA00022679"/>
    </source>
</evidence>
<dbReference type="AlphaFoldDB" id="A0A6I6CV64"/>
<reference evidence="7 8" key="1">
    <citation type="submission" date="2019-11" db="EMBL/GenBank/DDBJ databases">
        <authorList>
            <person name="Zhang J."/>
            <person name="Sun C."/>
        </authorList>
    </citation>
    <scope>NUCLEOTIDE SEQUENCE [LARGE SCALE GENOMIC DNA]</scope>
    <source>
        <strain evidence="8">sp2</strain>
    </source>
</reference>
<comment type="subcellular location">
    <subcellularLocation>
        <location evidence="6">Cytoplasm</location>
    </subcellularLocation>
</comment>
<evidence type="ECO:0000256" key="5">
    <source>
        <dbReference type="ARBA" id="ARBA00047925"/>
    </source>
</evidence>
<evidence type="ECO:0000256" key="3">
    <source>
        <dbReference type="ARBA" id="ARBA00022857"/>
    </source>
</evidence>
<proteinExistence type="inferred from homology"/>
<dbReference type="EMBL" id="CP046415">
    <property type="protein sequence ID" value="QGT77949.1"/>
    <property type="molecule type" value="Genomic_DNA"/>
</dbReference>
<comment type="similarity">
    <text evidence="6">Belongs to the NAD kinase family.</text>
</comment>
<dbReference type="InterPro" id="IPR017438">
    <property type="entry name" value="ATP-NAD_kinase_N"/>
</dbReference>
<dbReference type="InterPro" id="IPR002504">
    <property type="entry name" value="NADK"/>
</dbReference>
<dbReference type="EC" id="2.7.1.23" evidence="6"/>
<evidence type="ECO:0000256" key="2">
    <source>
        <dbReference type="ARBA" id="ARBA00022777"/>
    </source>
</evidence>
<feature type="binding site" evidence="6">
    <location>
        <begin position="159"/>
        <end position="160"/>
    </location>
    <ligand>
        <name>NAD(+)</name>
        <dbReference type="ChEBI" id="CHEBI:57540"/>
    </ligand>
</feature>
<dbReference type="GO" id="GO:0051287">
    <property type="term" value="F:NAD binding"/>
    <property type="evidence" value="ECO:0007669"/>
    <property type="project" value="UniProtKB-ARBA"/>
</dbReference>
<evidence type="ECO:0000256" key="4">
    <source>
        <dbReference type="ARBA" id="ARBA00023027"/>
    </source>
</evidence>
<dbReference type="PANTHER" id="PTHR20275:SF0">
    <property type="entry name" value="NAD KINASE"/>
    <property type="match status" value="1"/>
</dbReference>
<comment type="function">
    <text evidence="6">Involved in the regulation of the intracellular balance of NAD and NADP, and is a key enzyme in the biosynthesis of NADP. Catalyzes specifically the phosphorylation on 2'-hydroxyl of the adenosine moiety of NAD to yield NADP.</text>
</comment>
<dbReference type="Pfam" id="PF01513">
    <property type="entry name" value="NAD_kinase"/>
    <property type="match status" value="1"/>
</dbReference>
<feature type="binding site" evidence="6">
    <location>
        <position position="170"/>
    </location>
    <ligand>
        <name>NAD(+)</name>
        <dbReference type="ChEBI" id="CHEBI:57540"/>
    </ligand>
</feature>
<sequence length="305" mass="33416">MKPSSSSASEQPDATPAFSRLGIIVKPDGGDPLAEVYRNLVAVAEEHGVEWALEEEAENPAPSIQAQRFSRDRVDRDLIVVIGGDGTMLNAARCLCLHDVPILGVNLGRLGFLADVSPNEVQRHLSAILEGRYTEERRFLLQGSLMRNDTRIMESVALNDITFKMRDPARMVEFEMSIDGTLVNQQRSDGVVVCTPTGSTAYALSAGGPLIAPDLHAVGIVSICPHTLSYRPIVVDARHLIEIRPVEGSRGGGVVSFDGQLNQPLEYGDVLAISKYEHDIRLIHPAGHDHYSLLRDKLCWSEQTF</sequence>
<feature type="active site" description="Proton acceptor" evidence="6">
    <location>
        <position position="85"/>
    </location>
</feature>
<keyword evidence="3 6" id="KW-0521">NADP</keyword>
<feature type="binding site" evidence="6">
    <location>
        <begin position="200"/>
        <end position="205"/>
    </location>
    <ligand>
        <name>NAD(+)</name>
        <dbReference type="ChEBI" id="CHEBI:57540"/>
    </ligand>
</feature>
<protein>
    <recommendedName>
        <fullName evidence="6">NAD kinase</fullName>
        <ecNumber evidence="6">2.7.1.23</ecNumber>
    </recommendedName>
    <alternativeName>
        <fullName evidence="6">ATP-dependent NAD kinase</fullName>
    </alternativeName>
</protein>
<dbReference type="InterPro" id="IPR016064">
    <property type="entry name" value="NAD/diacylglycerol_kinase_sf"/>
</dbReference>
<dbReference type="Gene3D" id="2.60.200.30">
    <property type="entry name" value="Probable inorganic polyphosphate/atp-NAD kinase, domain 2"/>
    <property type="match status" value="1"/>
</dbReference>
<dbReference type="GO" id="GO:0006741">
    <property type="term" value="P:NADP+ biosynthetic process"/>
    <property type="evidence" value="ECO:0007669"/>
    <property type="project" value="UniProtKB-UniRule"/>
</dbReference>
<dbReference type="GO" id="GO:0019674">
    <property type="term" value="P:NAD+ metabolic process"/>
    <property type="evidence" value="ECO:0007669"/>
    <property type="project" value="InterPro"/>
</dbReference>
<dbReference type="SUPFAM" id="SSF111331">
    <property type="entry name" value="NAD kinase/diacylglycerol kinase-like"/>
    <property type="match status" value="1"/>
</dbReference>
<evidence type="ECO:0000313" key="7">
    <source>
        <dbReference type="EMBL" id="QGT77949.1"/>
    </source>
</evidence>
<keyword evidence="6" id="KW-0067">ATP-binding</keyword>
<dbReference type="KEGG" id="ghl:GM160_03020"/>
<comment type="caution">
    <text evidence="6">Lacks conserved residue(s) required for the propagation of feature annotation.</text>
</comment>
<evidence type="ECO:0000256" key="6">
    <source>
        <dbReference type="HAMAP-Rule" id="MF_00361"/>
    </source>
</evidence>
<dbReference type="InterPro" id="IPR017437">
    <property type="entry name" value="ATP-NAD_kinase_PpnK-typ_C"/>
</dbReference>
<keyword evidence="2 6" id="KW-0418">Kinase</keyword>
<dbReference type="GO" id="GO:0046872">
    <property type="term" value="F:metal ion binding"/>
    <property type="evidence" value="ECO:0007669"/>
    <property type="project" value="UniProtKB-UniRule"/>
</dbReference>
<dbReference type="Proteomes" id="UP000427716">
    <property type="component" value="Chromosome"/>
</dbReference>
<dbReference type="GO" id="GO:0005524">
    <property type="term" value="F:ATP binding"/>
    <property type="evidence" value="ECO:0007669"/>
    <property type="project" value="UniProtKB-KW"/>
</dbReference>
<dbReference type="PANTHER" id="PTHR20275">
    <property type="entry name" value="NAD KINASE"/>
    <property type="match status" value="1"/>
</dbReference>
<comment type="cofactor">
    <cofactor evidence="6">
        <name>a divalent metal cation</name>
        <dbReference type="ChEBI" id="CHEBI:60240"/>
    </cofactor>
</comment>
<name>A0A6I6CV64_9GAMM</name>
<dbReference type="Pfam" id="PF20143">
    <property type="entry name" value="NAD_kinase_C"/>
    <property type="match status" value="1"/>
</dbReference>